<evidence type="ECO:0000256" key="6">
    <source>
        <dbReference type="ARBA" id="ARBA00022691"/>
    </source>
</evidence>
<dbReference type="Pfam" id="PF00856">
    <property type="entry name" value="SET"/>
    <property type="match status" value="1"/>
</dbReference>
<dbReference type="SMART" id="SM00317">
    <property type="entry name" value="SET"/>
    <property type="match status" value="1"/>
</dbReference>
<dbReference type="PROSITE" id="PS50020">
    <property type="entry name" value="WW_DOMAIN_2"/>
    <property type="match status" value="1"/>
</dbReference>
<feature type="region of interest" description="Disordered" evidence="8">
    <location>
        <begin position="1570"/>
        <end position="1597"/>
    </location>
</feature>
<dbReference type="SUPFAM" id="SSF51045">
    <property type="entry name" value="WW domain"/>
    <property type="match status" value="1"/>
</dbReference>
<keyword evidence="7" id="KW-0539">Nucleus</keyword>
<dbReference type="InterPro" id="IPR003616">
    <property type="entry name" value="Post-SET_dom"/>
</dbReference>
<evidence type="ECO:0000313" key="13">
    <source>
        <dbReference type="Proteomes" id="UP000694941"/>
    </source>
</evidence>
<evidence type="ECO:0000256" key="4">
    <source>
        <dbReference type="ARBA" id="ARBA00022603"/>
    </source>
</evidence>
<dbReference type="Pfam" id="PF00397">
    <property type="entry name" value="WW"/>
    <property type="match status" value="1"/>
</dbReference>
<evidence type="ECO:0000259" key="12">
    <source>
        <dbReference type="PROSITE" id="PS51215"/>
    </source>
</evidence>
<feature type="domain" description="WW" evidence="9">
    <location>
        <begin position="1541"/>
        <end position="1574"/>
    </location>
</feature>
<feature type="region of interest" description="Disordered" evidence="8">
    <location>
        <begin position="999"/>
        <end position="1032"/>
    </location>
</feature>
<feature type="region of interest" description="Disordered" evidence="8">
    <location>
        <begin position="1130"/>
        <end position="1255"/>
    </location>
</feature>
<dbReference type="RefSeq" id="XP_013773324.2">
    <property type="nucleotide sequence ID" value="XM_013917870.2"/>
</dbReference>
<accession>A0ABM1B294</accession>
<evidence type="ECO:0000259" key="9">
    <source>
        <dbReference type="PROSITE" id="PS50020"/>
    </source>
</evidence>
<feature type="compositionally biased region" description="Basic and acidic residues" evidence="8">
    <location>
        <begin position="306"/>
        <end position="342"/>
    </location>
</feature>
<dbReference type="SMART" id="SM00570">
    <property type="entry name" value="AWS"/>
    <property type="match status" value="1"/>
</dbReference>
<keyword evidence="6" id="KW-0949">S-adenosyl-L-methionine</keyword>
<gene>
    <name evidence="14" type="primary">LOC106458363</name>
</gene>
<feature type="compositionally biased region" description="Polar residues" evidence="8">
    <location>
        <begin position="573"/>
        <end position="583"/>
    </location>
</feature>
<protein>
    <submittedName>
        <fullName evidence="14">Histone-lysine N-methyltransferase SETD2-like isoform X1</fullName>
    </submittedName>
</protein>
<evidence type="ECO:0000259" key="11">
    <source>
        <dbReference type="PROSITE" id="PS50868"/>
    </source>
</evidence>
<dbReference type="InterPro" id="IPR046341">
    <property type="entry name" value="SET_dom_sf"/>
</dbReference>
<evidence type="ECO:0000256" key="3">
    <source>
        <dbReference type="ARBA" id="ARBA00022454"/>
    </source>
</evidence>
<evidence type="ECO:0000256" key="7">
    <source>
        <dbReference type="ARBA" id="ARBA00023242"/>
    </source>
</evidence>
<dbReference type="Proteomes" id="UP000694941">
    <property type="component" value="Unplaced"/>
</dbReference>
<dbReference type="PROSITE" id="PS01159">
    <property type="entry name" value="WW_DOMAIN_1"/>
    <property type="match status" value="1"/>
</dbReference>
<keyword evidence="5" id="KW-0808">Transferase</keyword>
<sequence>MSEIYDPAYPTGDEEEEQVSTTYLTRSTETISSEMNETSLVAEQKQNENEQVILAAFNNLNNSLTDELLKEENLLLASGKSSAACGSEEVTESGCSSGVGNFVQLTKHNTLEYQTEVIINDIELQKENATLNIQVFPFKGVEEEIKTANINENTRTVTKASETDISLRDQTLDEEDVESSNLYSSIFVSGNNEGNVLVSSSSIQTSGLKTVFETENTSQSTELIKDDNNSEKQNSSLVQEDLDGERTICMTEDLSSVCPEPEKMVFSDTQQQARRNSDQQCDNEAFKDIMEETPCRRRSSRIRSIEERKVKEKAEKVKAQKEVTVKTSHKGKDENEKQEKKQKNSKNQQNRNLKKEKLETKIITQENDTVQTSRSEEVLVNEPETTRMDTVCDSVLTNETQQEISLDVSNKDSETLVHEVLNYEEQDNQLSISKKDLEFNAELTENHSKDGFKQEIASVVDLQSDNSELCETEKDVKDSDEIRETGTVPMEQQFPPILSNFSKQDGKDLSTENEKGAEVIFTSAKNPSLGLPSAVVRPSVSVSPKFDDFTLKPEKVKSRWRRNSELERGEISGGSTPTYSSESLDGRSPVLATGGKETFTSAVCSLTKDSSADTCDSLCELVCKEKPPYYEQIEENIYLFERRRSKSKKEVRRMICDCSLTKEEKQKGAVGCGEDCLNRLLMIECGSRCPLGESCTNKRFQQKRYIKTEPLKTEMKGWGLRSVEDVPSGSFVMEYVGEVLNPQQFKQRVKQYASDKNTHYYFMALKNDEIIDATTRGNISRFINHSCDPNCETQKWTVNGELRIGFFTRRAVKANEELTFDYQFQRYGKEAQKCFCGADQCRGFIGEDKQISLKNYNGSKVSTSKRRKTSEDKKRESVEDIAFGEEIEKLSLNGGLRNREQTLMLARLMVRAEDNASREKLLDIIKNTSEQACLRLFLDYHGLSLIWSWMVDLGSYVYAQKLKIKILEVLSTLPIPNMTMLLDSKVMSVIQQWAAQISGNKSGGESEGGEVETSSEPPSGATTPHNGDGLKPVETYAIMPIKKMKVSEESISDSEVSDSSPKNANIVTLEQEKSIASPAETTDNQNTEEKPCKSDEESQDMAYEVDKKNDVFSMASKLLDSWSDLKEVFRIPRLEQQKRREDEREADRRDRERDHRDSRNYEREHRRERSHSRERSWERDRRRDYSPDRDRGYKDRGRNNRDRYKNESHRSERRRSPISPERKDDRRRSKGNRRNEDFQDKPKRGPLLPTPSMSKEERRQLFAMEIQQKDHEEALRKQQELITFAPGLTYGYDAPVASYTPFFDMNAGFYQGPVPGVLTGRQDSEVIEQPLVSNSDVRSTPIQPMGPELVGGPSAGLSYIPLPGTPQTPHVPEESFVPVLGAPQLPPVSERTGLQGQPATILSPTGNYSEINTIPDVTVRPPPLSSPSQPSNIVYQQGGMLYHHPANSVAAPVTYVDPVQPLLPNSSISMPHQASFLQNHSHYITPDGQPAYYVHPTPSVHPTVPDSSVHLHHNANPVVHLVSTSAVEDHIGFPPSPPKPAVLPPNWKTAKDKDGNTYYYHAITKQTQWDPPTWDQMEDDLELSSSTVDEPLKVERL</sequence>
<evidence type="ECO:0000256" key="2">
    <source>
        <dbReference type="ARBA" id="ARBA00004286"/>
    </source>
</evidence>
<dbReference type="CDD" id="cd19172">
    <property type="entry name" value="SET_SETD2"/>
    <property type="match status" value="1"/>
</dbReference>
<dbReference type="SMART" id="SM00508">
    <property type="entry name" value="PostSET"/>
    <property type="match status" value="1"/>
</dbReference>
<dbReference type="InterPro" id="IPR044437">
    <property type="entry name" value="SETD2/Set2_SET"/>
</dbReference>
<evidence type="ECO:0000256" key="1">
    <source>
        <dbReference type="ARBA" id="ARBA00004123"/>
    </source>
</evidence>
<proteinExistence type="predicted"/>
<dbReference type="InterPro" id="IPR001202">
    <property type="entry name" value="WW_dom"/>
</dbReference>
<feature type="region of interest" description="Disordered" evidence="8">
    <location>
        <begin position="260"/>
        <end position="287"/>
    </location>
</feature>
<organism evidence="13 14">
    <name type="scientific">Limulus polyphemus</name>
    <name type="common">Atlantic horseshoe crab</name>
    <dbReference type="NCBI Taxonomy" id="6850"/>
    <lineage>
        <taxon>Eukaryota</taxon>
        <taxon>Metazoa</taxon>
        <taxon>Ecdysozoa</taxon>
        <taxon>Arthropoda</taxon>
        <taxon>Chelicerata</taxon>
        <taxon>Merostomata</taxon>
        <taxon>Xiphosura</taxon>
        <taxon>Limulidae</taxon>
        <taxon>Limulus</taxon>
    </lineage>
</organism>
<feature type="compositionally biased region" description="Basic and acidic residues" evidence="8">
    <location>
        <begin position="1087"/>
        <end position="1096"/>
    </location>
</feature>
<reference evidence="14" key="1">
    <citation type="submission" date="2025-08" db="UniProtKB">
        <authorList>
            <consortium name="RefSeq"/>
        </authorList>
    </citation>
    <scope>IDENTIFICATION</scope>
    <source>
        <tissue evidence="14">Muscle</tissue>
    </source>
</reference>
<dbReference type="InterPro" id="IPR001214">
    <property type="entry name" value="SET_dom"/>
</dbReference>
<feature type="domain" description="SET" evidence="10">
    <location>
        <begin position="698"/>
        <end position="823"/>
    </location>
</feature>
<evidence type="ECO:0000256" key="8">
    <source>
        <dbReference type="SAM" id="MobiDB-lite"/>
    </source>
</evidence>
<keyword evidence="4" id="KW-0489">Methyltransferase</keyword>
<evidence type="ECO:0000256" key="5">
    <source>
        <dbReference type="ARBA" id="ARBA00022679"/>
    </source>
</evidence>
<feature type="compositionally biased region" description="Low complexity" evidence="8">
    <location>
        <begin position="1011"/>
        <end position="1020"/>
    </location>
</feature>
<feature type="region of interest" description="Disordered" evidence="8">
    <location>
        <begin position="1049"/>
        <end position="1100"/>
    </location>
</feature>
<dbReference type="Gene3D" id="2.170.270.10">
    <property type="entry name" value="SET domain"/>
    <property type="match status" value="1"/>
</dbReference>
<dbReference type="GeneID" id="106458363"/>
<dbReference type="Pfam" id="PF17907">
    <property type="entry name" value="AWS"/>
    <property type="match status" value="1"/>
</dbReference>
<dbReference type="PANTHER" id="PTHR46711:SF1">
    <property type="entry name" value="HISTONE-LYSINE N-METHYLTRANSFERASE SETD2"/>
    <property type="match status" value="1"/>
</dbReference>
<dbReference type="Gene3D" id="2.20.70.10">
    <property type="match status" value="1"/>
</dbReference>
<feature type="region of interest" description="Disordered" evidence="8">
    <location>
        <begin position="306"/>
        <end position="358"/>
    </location>
</feature>
<keyword evidence="3" id="KW-0158">Chromosome</keyword>
<evidence type="ECO:0000259" key="10">
    <source>
        <dbReference type="PROSITE" id="PS50280"/>
    </source>
</evidence>
<dbReference type="CDD" id="cd00201">
    <property type="entry name" value="WW"/>
    <property type="match status" value="1"/>
</dbReference>
<name>A0ABM1B294_LIMPO</name>
<dbReference type="InterPro" id="IPR042294">
    <property type="entry name" value="SETD2_animal"/>
</dbReference>
<dbReference type="SMART" id="SM00456">
    <property type="entry name" value="WW"/>
    <property type="match status" value="1"/>
</dbReference>
<evidence type="ECO:0000313" key="14">
    <source>
        <dbReference type="RefSeq" id="XP_013773324.2"/>
    </source>
</evidence>
<dbReference type="PROSITE" id="PS50280">
    <property type="entry name" value="SET"/>
    <property type="match status" value="1"/>
</dbReference>
<feature type="domain" description="Post-SET" evidence="11">
    <location>
        <begin position="830"/>
        <end position="846"/>
    </location>
</feature>
<feature type="domain" description="AWS" evidence="12">
    <location>
        <begin position="651"/>
        <end position="704"/>
    </location>
</feature>
<dbReference type="InterPro" id="IPR036020">
    <property type="entry name" value="WW_dom_sf"/>
</dbReference>
<dbReference type="InterPro" id="IPR006560">
    <property type="entry name" value="AWS_dom"/>
</dbReference>
<feature type="compositionally biased region" description="Basic and acidic residues" evidence="8">
    <location>
        <begin position="1130"/>
        <end position="1210"/>
    </location>
</feature>
<feature type="compositionally biased region" description="Basic and acidic residues" evidence="8">
    <location>
        <begin position="1220"/>
        <end position="1243"/>
    </location>
</feature>
<feature type="compositionally biased region" description="Polar residues" evidence="8">
    <location>
        <begin position="267"/>
        <end position="282"/>
    </location>
</feature>
<feature type="region of interest" description="Disordered" evidence="8">
    <location>
        <begin position="219"/>
        <end position="244"/>
    </location>
</feature>
<dbReference type="PANTHER" id="PTHR46711">
    <property type="entry name" value="HISTONE-LYSINE N-METHYLTRANSFERASE SETD2"/>
    <property type="match status" value="1"/>
</dbReference>
<keyword evidence="13" id="KW-1185">Reference proteome</keyword>
<comment type="subcellular location">
    <subcellularLocation>
        <location evidence="2">Chromosome</location>
    </subcellularLocation>
    <subcellularLocation>
        <location evidence="1">Nucleus</location>
    </subcellularLocation>
</comment>
<dbReference type="PROSITE" id="PS50868">
    <property type="entry name" value="POST_SET"/>
    <property type="match status" value="1"/>
</dbReference>
<feature type="region of interest" description="Disordered" evidence="8">
    <location>
        <begin position="567"/>
        <end position="587"/>
    </location>
</feature>
<dbReference type="PROSITE" id="PS51215">
    <property type="entry name" value="AWS"/>
    <property type="match status" value="1"/>
</dbReference>
<dbReference type="SUPFAM" id="SSF82199">
    <property type="entry name" value="SET domain"/>
    <property type="match status" value="1"/>
</dbReference>